<feature type="transmembrane region" description="Helical" evidence="1">
    <location>
        <begin position="72"/>
        <end position="92"/>
    </location>
</feature>
<feature type="transmembrane region" description="Helical" evidence="1">
    <location>
        <begin position="104"/>
        <end position="124"/>
    </location>
</feature>
<reference evidence="2" key="1">
    <citation type="submission" date="2020-03" db="EMBL/GenBank/DDBJ databases">
        <title>The deep terrestrial virosphere.</title>
        <authorList>
            <person name="Holmfeldt K."/>
            <person name="Nilsson E."/>
            <person name="Simone D."/>
            <person name="Lopez-Fernandez M."/>
            <person name="Wu X."/>
            <person name="de Brujin I."/>
            <person name="Lundin D."/>
            <person name="Andersson A."/>
            <person name="Bertilsson S."/>
            <person name="Dopson M."/>
        </authorList>
    </citation>
    <scope>NUCLEOTIDE SEQUENCE</scope>
    <source>
        <strain evidence="2">MM415B03628</strain>
    </source>
</reference>
<dbReference type="EMBL" id="MT142926">
    <property type="protein sequence ID" value="QJA90631.1"/>
    <property type="molecule type" value="Genomic_DNA"/>
</dbReference>
<organism evidence="2">
    <name type="scientific">viral metagenome</name>
    <dbReference type="NCBI Taxonomy" id="1070528"/>
    <lineage>
        <taxon>unclassified sequences</taxon>
        <taxon>metagenomes</taxon>
        <taxon>organismal metagenomes</taxon>
    </lineage>
</organism>
<evidence type="ECO:0000256" key="1">
    <source>
        <dbReference type="SAM" id="Phobius"/>
    </source>
</evidence>
<sequence length="181" mass="21229">MNRLNLTHLAQANRIPSNGDSLKQNYDKRKDEMRIKTIMESSQKLKKHMMAEIEKMVPSRQKGLSRLFFPRWLNNAVVIILRCLPPAPLIQWAMRGAQGAPHIAYRWALLLPLVVPSSLIRVLLVSPLQFMQAKVFLFGIKREIKNVSEFEVELVLTKRGQPPMKWRQDWRYGEMRKVIER</sequence>
<gene>
    <name evidence="2" type="ORF">MM415B03628_0007</name>
</gene>
<name>A0A6M3LBI1_9ZZZZ</name>
<protein>
    <submittedName>
        <fullName evidence="2">Uncharacterized protein</fullName>
    </submittedName>
</protein>
<accession>A0A6M3LBI1</accession>
<proteinExistence type="predicted"/>
<keyword evidence="1" id="KW-1133">Transmembrane helix</keyword>
<keyword evidence="1" id="KW-0812">Transmembrane</keyword>
<evidence type="ECO:0000313" key="2">
    <source>
        <dbReference type="EMBL" id="QJA90631.1"/>
    </source>
</evidence>
<keyword evidence="1" id="KW-0472">Membrane</keyword>
<dbReference type="AlphaFoldDB" id="A0A6M3LBI1"/>